<dbReference type="EMBL" id="JAQQWN010000010">
    <property type="protein sequence ID" value="KAK8062702.1"/>
    <property type="molecule type" value="Genomic_DNA"/>
</dbReference>
<organism evidence="2 3">
    <name type="scientific">Apiospora hydei</name>
    <dbReference type="NCBI Taxonomy" id="1337664"/>
    <lineage>
        <taxon>Eukaryota</taxon>
        <taxon>Fungi</taxon>
        <taxon>Dikarya</taxon>
        <taxon>Ascomycota</taxon>
        <taxon>Pezizomycotina</taxon>
        <taxon>Sordariomycetes</taxon>
        <taxon>Xylariomycetidae</taxon>
        <taxon>Amphisphaeriales</taxon>
        <taxon>Apiosporaceae</taxon>
        <taxon>Apiospora</taxon>
    </lineage>
</organism>
<proteinExistence type="predicted"/>
<feature type="transmembrane region" description="Helical" evidence="1">
    <location>
        <begin position="214"/>
        <end position="238"/>
    </location>
</feature>
<keyword evidence="1" id="KW-1133">Transmembrane helix</keyword>
<feature type="transmembrane region" description="Helical" evidence="1">
    <location>
        <begin position="339"/>
        <end position="360"/>
    </location>
</feature>
<keyword evidence="3" id="KW-1185">Reference proteome</keyword>
<feature type="transmembrane region" description="Helical" evidence="1">
    <location>
        <begin position="173"/>
        <end position="194"/>
    </location>
</feature>
<protein>
    <recommendedName>
        <fullName evidence="4">Ubiquitin carrier protein</fullName>
    </recommendedName>
</protein>
<keyword evidence="1" id="KW-0812">Transmembrane</keyword>
<dbReference type="RefSeq" id="XP_066661301.1">
    <property type="nucleotide sequence ID" value="XM_066819113.1"/>
</dbReference>
<evidence type="ECO:0000313" key="3">
    <source>
        <dbReference type="Proteomes" id="UP001433268"/>
    </source>
</evidence>
<feature type="transmembrane region" description="Helical" evidence="1">
    <location>
        <begin position="266"/>
        <end position="287"/>
    </location>
</feature>
<dbReference type="Proteomes" id="UP001433268">
    <property type="component" value="Unassembled WGS sequence"/>
</dbReference>
<comment type="caution">
    <text evidence="2">The sequence shown here is derived from an EMBL/GenBank/DDBJ whole genome shotgun (WGS) entry which is preliminary data.</text>
</comment>
<evidence type="ECO:0000313" key="2">
    <source>
        <dbReference type="EMBL" id="KAK8062702.1"/>
    </source>
</evidence>
<accession>A0ABR1UUV6</accession>
<evidence type="ECO:0008006" key="4">
    <source>
        <dbReference type="Google" id="ProtNLM"/>
    </source>
</evidence>
<reference evidence="2 3" key="1">
    <citation type="submission" date="2023-01" db="EMBL/GenBank/DDBJ databases">
        <title>Analysis of 21 Apiospora genomes using comparative genomics revels a genus with tremendous synthesis potential of carbohydrate active enzymes and secondary metabolites.</title>
        <authorList>
            <person name="Sorensen T."/>
        </authorList>
    </citation>
    <scope>NUCLEOTIDE SEQUENCE [LARGE SCALE GENOMIC DNA]</scope>
    <source>
        <strain evidence="2 3">CBS 114990</strain>
    </source>
</reference>
<feature type="transmembrane region" description="Helical" evidence="1">
    <location>
        <begin position="48"/>
        <end position="70"/>
    </location>
</feature>
<keyword evidence="1" id="KW-0472">Membrane</keyword>
<evidence type="ECO:0000256" key="1">
    <source>
        <dbReference type="SAM" id="Phobius"/>
    </source>
</evidence>
<feature type="transmembrane region" description="Helical" evidence="1">
    <location>
        <begin position="145"/>
        <end position="166"/>
    </location>
</feature>
<dbReference type="GeneID" id="92052173"/>
<sequence>MSSLISRAVLVSVHGHKQLSSAPIDIHLRATRPQDEWQATAQEKLGNLSIGILMVANLLLFIPAMLYIGYTLGLVLPTLASTTYEPIPVVDEVDSKGEKSPKAAVPEAEEAGAIKRQPVTASIRAAQQHLRTVTSAGWRSLFRGFGLALTIHALSGFIAGPVMMLLPGVPAIVPLFLVDILLVQLNTVWVHSVISTSALPWWRRLPPFISTLKATFLPICAVVLSTAASSGLPTLVLLAMGRPMVEREVGPGLVVRTVEKQGGDALLYFAVWFGLMVFAAYPALVVLTRVQASLLPDSDETIVSFDRSLGRTSPQPGAYQTMIDAYTSYSGSWVRFYKLVAKSFVVSMAIGVALSAFVGLQFESLAPCKERDYHLRSQCSLLLRPI</sequence>
<name>A0ABR1UUV6_9PEZI</name>
<gene>
    <name evidence="2" type="ORF">PG997_014799</name>
</gene>